<dbReference type="Proteomes" id="UP000038009">
    <property type="component" value="Unassembled WGS sequence"/>
</dbReference>
<dbReference type="Gene3D" id="1.20.930.10">
    <property type="entry name" value="Conserved domain common to transcription factors TFIIS, elongin A, CRSP70"/>
    <property type="match status" value="1"/>
</dbReference>
<feature type="compositionally biased region" description="Acidic residues" evidence="3">
    <location>
        <begin position="61"/>
        <end position="90"/>
    </location>
</feature>
<keyword evidence="2" id="KW-0539">Nucleus</keyword>
<keyword evidence="6" id="KW-1185">Reference proteome</keyword>
<dbReference type="Pfam" id="PF08711">
    <property type="entry name" value="Med26"/>
    <property type="match status" value="1"/>
</dbReference>
<dbReference type="GO" id="GO:0005634">
    <property type="term" value="C:nucleus"/>
    <property type="evidence" value="ECO:0007669"/>
    <property type="project" value="UniProtKB-SubCell"/>
</dbReference>
<dbReference type="PANTHER" id="PTHR46010:SF1">
    <property type="entry name" value="PROTEIN IWS1 HOMOLOG"/>
    <property type="match status" value="1"/>
</dbReference>
<evidence type="ECO:0000259" key="4">
    <source>
        <dbReference type="PROSITE" id="PS51319"/>
    </source>
</evidence>
<sequence>MEEEDAILGLAPGSLQVPRKVEVEMMLPSMNDAGIEGGAAGWSFEKALRASNNNAISQGSSEEDNEDIPSDNDEEGNEEEDGSDAEEEDGNNVATNDEVVFRDGGAATAASSGRAGDDGGKARDVDDSTLLRISDKKEAKRLGKKLYKRWKKLQKRAKKHKSSHKSKKEKKSSSKEKSKRGSGSKRRSKRESRVNGVDDVDESDLIINMGNERDDNDVGLVPAAELSDAAADIEARLHKAALREARLRADKATKKAAQHTSTSAEVISIAKELVAAMAKARQIDDDIVHGRNTQPGVFPLHRVALKDLVQARCRQAFLVGPLVEAGILQELSYWLYDVDRADPAPYELRTAALDILLTFPLEGSIPMTDDLTQFMGVSREHLIKTDIGRALNSLRKYSDETVDNRGKCVQLLTSFSRVISGTAEKDQNDENKSKAVWKCQRDPTVASPFEVLETCSEALQKSFMRPDPRDPTSYNGLLPWRPPAATITNVSGTLSNYIEKAILNKR</sequence>
<dbReference type="EMBL" id="LJSK01000356">
    <property type="protein sequence ID" value="KPI83562.1"/>
    <property type="molecule type" value="Genomic_DNA"/>
</dbReference>
<evidence type="ECO:0000256" key="1">
    <source>
        <dbReference type="ARBA" id="ARBA00037992"/>
    </source>
</evidence>
<reference evidence="5 6" key="1">
    <citation type="journal article" date="2015" name="PLoS Pathog.">
        <title>Leptomonas seymouri: Adaptations to the Dixenous Life Cycle Analyzed by Genome Sequencing, Transcriptome Profiling and Co-infection with Leishmania donovani.</title>
        <authorList>
            <person name="Kraeva N."/>
            <person name="Butenko A."/>
            <person name="Hlavacova J."/>
            <person name="Kostygov A."/>
            <person name="Myskova J."/>
            <person name="Grybchuk D."/>
            <person name="Lestinova T."/>
            <person name="Votypka J."/>
            <person name="Volf P."/>
            <person name="Opperdoes F."/>
            <person name="Flegontov P."/>
            <person name="Lukes J."/>
            <person name="Yurchenko V."/>
        </authorList>
    </citation>
    <scope>NUCLEOTIDE SEQUENCE [LARGE SCALE GENOMIC DNA]</scope>
    <source>
        <strain evidence="5 6">ATCC 30220</strain>
    </source>
</reference>
<comment type="similarity">
    <text evidence="1">Belongs to the IWS1 family.</text>
</comment>
<dbReference type="InterPro" id="IPR051037">
    <property type="entry name" value="RNAPII_TF_IWS1"/>
</dbReference>
<evidence type="ECO:0000313" key="6">
    <source>
        <dbReference type="Proteomes" id="UP000038009"/>
    </source>
</evidence>
<organism evidence="5 6">
    <name type="scientific">Leptomonas seymouri</name>
    <dbReference type="NCBI Taxonomy" id="5684"/>
    <lineage>
        <taxon>Eukaryota</taxon>
        <taxon>Discoba</taxon>
        <taxon>Euglenozoa</taxon>
        <taxon>Kinetoplastea</taxon>
        <taxon>Metakinetoplastina</taxon>
        <taxon>Trypanosomatida</taxon>
        <taxon>Trypanosomatidae</taxon>
        <taxon>Leishmaniinae</taxon>
        <taxon>Leptomonas</taxon>
    </lineage>
</organism>
<feature type="compositionally biased region" description="Basic residues" evidence="3">
    <location>
        <begin position="142"/>
        <end position="170"/>
    </location>
</feature>
<protein>
    <recommendedName>
        <fullName evidence="4">TFIIS N-terminal domain-containing protein</fullName>
    </recommendedName>
</protein>
<dbReference type="InterPro" id="IPR035441">
    <property type="entry name" value="TFIIS/LEDGF_dom_sf"/>
</dbReference>
<dbReference type="VEuPathDB" id="TriTrypDB:Lsey_0356_0040"/>
<dbReference type="PROSITE" id="PS51319">
    <property type="entry name" value="TFIIS_N"/>
    <property type="match status" value="1"/>
</dbReference>
<dbReference type="AlphaFoldDB" id="A0A0N1PAB7"/>
<feature type="compositionally biased region" description="Low complexity" evidence="3">
    <location>
        <begin position="102"/>
        <end position="114"/>
    </location>
</feature>
<feature type="region of interest" description="Disordered" evidence="3">
    <location>
        <begin position="53"/>
        <end position="197"/>
    </location>
</feature>
<dbReference type="InterPro" id="IPR017923">
    <property type="entry name" value="TFIIS_N"/>
</dbReference>
<proteinExistence type="inferred from homology"/>
<feature type="compositionally biased region" description="Basic and acidic residues" evidence="3">
    <location>
        <begin position="115"/>
        <end position="126"/>
    </location>
</feature>
<accession>A0A0N1PAB7</accession>
<dbReference type="OMA" id="KAVWKCQ"/>
<comment type="subcellular location">
    <subcellularLocation>
        <location evidence="2">Nucleus</location>
    </subcellularLocation>
</comment>
<dbReference type="GO" id="GO:0016973">
    <property type="term" value="P:poly(A)+ mRNA export from nucleus"/>
    <property type="evidence" value="ECO:0007669"/>
    <property type="project" value="TreeGrafter"/>
</dbReference>
<comment type="caution">
    <text evidence="5">The sequence shown here is derived from an EMBL/GenBank/DDBJ whole genome shotgun (WGS) entry which is preliminary data.</text>
</comment>
<gene>
    <name evidence="5" type="ORF">ABL78_7401</name>
</gene>
<dbReference type="PANTHER" id="PTHR46010">
    <property type="entry name" value="PROTEIN IWS1 HOMOLOG"/>
    <property type="match status" value="1"/>
</dbReference>
<feature type="domain" description="TFIIS N-terminal" evidence="4">
    <location>
        <begin position="329"/>
        <end position="422"/>
    </location>
</feature>
<feature type="compositionally biased region" description="Basic residues" evidence="3">
    <location>
        <begin position="177"/>
        <end position="190"/>
    </location>
</feature>
<name>A0A0N1PAB7_LEPSE</name>
<evidence type="ECO:0000256" key="2">
    <source>
        <dbReference type="PROSITE-ProRule" id="PRU00649"/>
    </source>
</evidence>
<evidence type="ECO:0000313" key="5">
    <source>
        <dbReference type="EMBL" id="KPI83562.1"/>
    </source>
</evidence>
<dbReference type="OrthoDB" id="266335at2759"/>
<evidence type="ECO:0000256" key="3">
    <source>
        <dbReference type="SAM" id="MobiDB-lite"/>
    </source>
</evidence>